<dbReference type="InterPro" id="IPR004435">
    <property type="entry name" value="MobB_dom"/>
</dbReference>
<dbReference type="AlphaFoldDB" id="A0P5I2"/>
<dbReference type="SUPFAM" id="SSF52540">
    <property type="entry name" value="P-loop containing nucleoside triphosphate hydrolases"/>
    <property type="match status" value="1"/>
</dbReference>
<protein>
    <submittedName>
        <fullName evidence="2">Molybdopterin biosynthesis MoeA protein</fullName>
    </submittedName>
</protein>
<dbReference type="GO" id="GO:0006777">
    <property type="term" value="P:Mo-molybdopterin cofactor biosynthetic process"/>
    <property type="evidence" value="ECO:0007669"/>
    <property type="project" value="InterPro"/>
</dbReference>
<dbReference type="Proteomes" id="UP000054262">
    <property type="component" value="Unassembled WGS sequence"/>
</dbReference>
<dbReference type="Pfam" id="PF03205">
    <property type="entry name" value="MobB"/>
    <property type="match status" value="1"/>
</dbReference>
<dbReference type="InterPro" id="IPR052539">
    <property type="entry name" value="MGD_biosynthesis_adapter"/>
</dbReference>
<dbReference type="GO" id="GO:0005525">
    <property type="term" value="F:GTP binding"/>
    <property type="evidence" value="ECO:0007669"/>
    <property type="project" value="InterPro"/>
</dbReference>
<proteinExistence type="predicted"/>
<dbReference type="PANTHER" id="PTHR40072:SF1">
    <property type="entry name" value="MOLYBDOPTERIN-GUANINE DINUCLEOTIDE BIOSYNTHESIS ADAPTER PROTEIN"/>
    <property type="match status" value="1"/>
</dbReference>
<organism evidence="2 3">
    <name type="scientific">Methylophilales bacterium HTCC2181</name>
    <dbReference type="NCBI Taxonomy" id="383631"/>
    <lineage>
        <taxon>Bacteria</taxon>
        <taxon>Pseudomonadati</taxon>
        <taxon>Pseudomonadota</taxon>
        <taxon>Betaproteobacteria</taxon>
        <taxon>Nitrosomonadales</taxon>
        <taxon>OM43 clade</taxon>
    </lineage>
</organism>
<dbReference type="NCBIfam" id="TIGR00176">
    <property type="entry name" value="mobB"/>
    <property type="match status" value="1"/>
</dbReference>
<reference evidence="2 3" key="1">
    <citation type="submission" date="2006-11" db="EMBL/GenBank/DDBJ databases">
        <authorList>
            <person name="Giovannoni S."/>
            <person name="Vergin K."/>
            <person name="Ferriera S."/>
            <person name="Johnson J."/>
            <person name="Kravitz S."/>
            <person name="Beeson K."/>
            <person name="Sutton G."/>
            <person name="Rogers Y.-H."/>
            <person name="Friedman R."/>
            <person name="Frazier M."/>
            <person name="Venter J.C."/>
        </authorList>
    </citation>
    <scope>NUCLEOTIDE SEQUENCE [LARGE SCALE GENOMIC DNA]</scope>
    <source>
        <strain evidence="2 3">HTCC2181</strain>
    </source>
</reference>
<dbReference type="PANTHER" id="PTHR40072">
    <property type="entry name" value="MOLYBDOPTERIN-GUANINE DINUCLEOTIDE BIOSYNTHESIS ADAPTER PROTEIN-RELATED"/>
    <property type="match status" value="1"/>
</dbReference>
<name>A0P5I2_9PROT</name>
<evidence type="ECO:0000313" key="3">
    <source>
        <dbReference type="Proteomes" id="UP000054262"/>
    </source>
</evidence>
<accession>A0P5I2</accession>
<dbReference type="Gene3D" id="3.40.50.300">
    <property type="entry name" value="P-loop containing nucleotide triphosphate hydrolases"/>
    <property type="match status" value="1"/>
</dbReference>
<evidence type="ECO:0000313" key="2">
    <source>
        <dbReference type="EMBL" id="EAV46792.1"/>
    </source>
</evidence>
<keyword evidence="3" id="KW-1185">Reference proteome</keyword>
<gene>
    <name evidence="2" type="ORF">MB2181_01925</name>
</gene>
<sequence>MKHKEPFILGVTASSSGSGKTTLLEKLIPMLIKENLRVSVVKHGHHNFEIDYPGKDSYRLRKSGAFQTLIMNDERSALITENKGSAPSFESLIERMDKSVDVILIEGLRSSHYKKIEVFRKEHSSEKLYLTDPNIVAVLTDESFTAPIPIININDIDTLTQFIITTLEST</sequence>
<dbReference type="OrthoDB" id="9804758at2"/>
<comment type="caution">
    <text evidence="2">The sequence shown here is derived from an EMBL/GenBank/DDBJ whole genome shotgun (WGS) entry which is preliminary data.</text>
</comment>
<dbReference type="CDD" id="cd03116">
    <property type="entry name" value="MobB"/>
    <property type="match status" value="1"/>
</dbReference>
<dbReference type="EMBL" id="AAUX01000001">
    <property type="protein sequence ID" value="EAV46792.1"/>
    <property type="molecule type" value="Genomic_DNA"/>
</dbReference>
<evidence type="ECO:0000259" key="1">
    <source>
        <dbReference type="Pfam" id="PF03205"/>
    </source>
</evidence>
<feature type="domain" description="Molybdopterin-guanine dinucleotide biosynthesis protein B (MobB)" evidence="1">
    <location>
        <begin position="9"/>
        <end position="141"/>
    </location>
</feature>
<dbReference type="InterPro" id="IPR027417">
    <property type="entry name" value="P-loop_NTPase"/>
</dbReference>